<dbReference type="EMBL" id="JDSS02000042">
    <property type="protein sequence ID" value="KFB66524.1"/>
    <property type="molecule type" value="Genomic_DNA"/>
</dbReference>
<gene>
    <name evidence="1" type="ORF">CAPSK01_004203</name>
</gene>
<protein>
    <submittedName>
        <fullName evidence="1">Uncharacterized protein</fullName>
    </submittedName>
</protein>
<dbReference type="RefSeq" id="WP_034930069.1">
    <property type="nucleotide sequence ID" value="NZ_JDSS02000042.1"/>
</dbReference>
<organism evidence="1 2">
    <name type="scientific">Candidatus Accumulibacter vicinus</name>
    <dbReference type="NCBI Taxonomy" id="2954382"/>
    <lineage>
        <taxon>Bacteria</taxon>
        <taxon>Pseudomonadati</taxon>
        <taxon>Pseudomonadota</taxon>
        <taxon>Betaproteobacteria</taxon>
        <taxon>Candidatus Accumulibacter</taxon>
    </lineage>
</organism>
<comment type="caution">
    <text evidence="1">The sequence shown here is derived from an EMBL/GenBank/DDBJ whole genome shotgun (WGS) entry which is preliminary data.</text>
</comment>
<proteinExistence type="predicted"/>
<dbReference type="Proteomes" id="UP000019812">
    <property type="component" value="Unassembled WGS sequence"/>
</dbReference>
<evidence type="ECO:0000313" key="2">
    <source>
        <dbReference type="Proteomes" id="UP000019812"/>
    </source>
</evidence>
<evidence type="ECO:0000313" key="1">
    <source>
        <dbReference type="EMBL" id="KFB66524.1"/>
    </source>
</evidence>
<dbReference type="AlphaFoldDB" id="A0A084XVN0"/>
<sequence>MIFWVDDKLFGGQSRDVDRLALLRNAALRRHTVIISASPQALWDSRQAPIFDSWLSTLSPRLQAEVSLLRERTQLVTASAIAVGANRVLVAERRPDADGCWLSLDEAARAAAEPLQVMVEHQINDAAFLRRAMPPVWRKRFEDWEGKGEIRYANGGGLSVMTALVTFFTDDNTARRCFGLPAEVWRLLHFLVFDHDGERPETPGDQSKELERRCKSNGMIQRIHRLVRRDQEHYLPLEALQSISNARVQNTVERDMLLEKLEKHFALGQARHFVPLPRIGSDPFFKSEFVEEIAWSDDWFERDDAWPEMTQLAERIASAI</sequence>
<dbReference type="STRING" id="1457154.CAPSK01_004203"/>
<accession>A0A084XVN0</accession>
<name>A0A084XVN0_9PROT</name>
<reference evidence="1 2" key="1">
    <citation type="submission" date="2014-07" db="EMBL/GenBank/DDBJ databases">
        <title>Expanding our view of genomic diversity in Candidatus Accumulibacter clades.</title>
        <authorList>
            <person name="Skennerton C.T."/>
            <person name="Barr J.J."/>
            <person name="Slater F.R."/>
            <person name="Bond P.L."/>
            <person name="Tyson G.W."/>
        </authorList>
    </citation>
    <scope>NUCLEOTIDE SEQUENCE [LARGE SCALE GENOMIC DNA]</scope>
    <source>
        <strain evidence="2">SK-01</strain>
    </source>
</reference>